<dbReference type="AlphaFoldDB" id="A0A2P5E3K9"/>
<reference evidence="4" key="1">
    <citation type="submission" date="2016-06" db="EMBL/GenBank/DDBJ databases">
        <title>Parallel loss of symbiosis genes in relatives of nitrogen-fixing non-legume Parasponia.</title>
        <authorList>
            <person name="Van Velzen R."/>
            <person name="Holmer R."/>
            <person name="Bu F."/>
            <person name="Rutten L."/>
            <person name="Van Zeijl A."/>
            <person name="Liu W."/>
            <person name="Santuari L."/>
            <person name="Cao Q."/>
            <person name="Sharma T."/>
            <person name="Shen D."/>
            <person name="Roswanjaya Y."/>
            <person name="Wardhani T."/>
            <person name="Kalhor M.S."/>
            <person name="Jansen J."/>
            <person name="Van den Hoogen J."/>
            <person name="Gungor B."/>
            <person name="Hartog M."/>
            <person name="Hontelez J."/>
            <person name="Verver J."/>
            <person name="Yang W.-C."/>
            <person name="Schijlen E."/>
            <person name="Repin R."/>
            <person name="Schilthuizen M."/>
            <person name="Schranz E."/>
            <person name="Heidstra R."/>
            <person name="Miyata K."/>
            <person name="Fedorova E."/>
            <person name="Kohlen W."/>
            <person name="Bisseling T."/>
            <person name="Smit S."/>
            <person name="Geurts R."/>
        </authorList>
    </citation>
    <scope>NUCLEOTIDE SEQUENCE [LARGE SCALE GENOMIC DNA]</scope>
    <source>
        <strain evidence="4">cv. WU1-14</strain>
    </source>
</reference>
<feature type="domain" description="Alpha/beta hydrolase fold-3" evidence="2">
    <location>
        <begin position="43"/>
        <end position="129"/>
    </location>
</feature>
<keyword evidence="3" id="KW-0378">Hydrolase</keyword>
<dbReference type="PANTHER" id="PTHR23024:SF551">
    <property type="entry name" value="2-HYDROXYISOFLAVANONE DEHYDRATASE-LIKE"/>
    <property type="match status" value="1"/>
</dbReference>
<comment type="caution">
    <text evidence="3">The sequence shown here is derived from an EMBL/GenBank/DDBJ whole genome shotgun (WGS) entry which is preliminary data.</text>
</comment>
<proteinExistence type="inferred from homology"/>
<dbReference type="Gene3D" id="3.40.50.1820">
    <property type="entry name" value="alpha/beta hydrolase"/>
    <property type="match status" value="1"/>
</dbReference>
<protein>
    <submittedName>
        <fullName evidence="3">Alpha/beta hydrolase fold</fullName>
    </submittedName>
</protein>
<dbReference type="GO" id="GO:0016787">
    <property type="term" value="F:hydrolase activity"/>
    <property type="evidence" value="ECO:0007669"/>
    <property type="project" value="UniProtKB-KW"/>
</dbReference>
<dbReference type="InterPro" id="IPR013094">
    <property type="entry name" value="AB_hydrolase_3"/>
</dbReference>
<dbReference type="OrthoDB" id="408631at2759"/>
<evidence type="ECO:0000313" key="3">
    <source>
        <dbReference type="EMBL" id="PON80131.1"/>
    </source>
</evidence>
<keyword evidence="4" id="KW-1185">Reference proteome</keyword>
<dbReference type="Pfam" id="PF07859">
    <property type="entry name" value="Abhydrolase_3"/>
    <property type="match status" value="1"/>
</dbReference>
<dbReference type="EMBL" id="JXTB01000002">
    <property type="protein sequence ID" value="PON80131.1"/>
    <property type="molecule type" value="Genomic_DNA"/>
</dbReference>
<sequence>MLRHCSPIVHPSLTNPETQVSSKDISVSVDPKISAHLYTPLSFCIESTFFFLNHHYLNCLVSRSQILAIFVKYRLALENPLLAAYDDSWVALQWVASHSVNGFDSWLIEHADFDKIYIGGDSTNGNIFHYWEFDRPILPLLKSY</sequence>
<name>A0A2P5E3K9_PARAD</name>
<evidence type="ECO:0000259" key="2">
    <source>
        <dbReference type="Pfam" id="PF07859"/>
    </source>
</evidence>
<evidence type="ECO:0000256" key="1">
    <source>
        <dbReference type="ARBA" id="ARBA00010515"/>
    </source>
</evidence>
<organism evidence="3 4">
    <name type="scientific">Parasponia andersonii</name>
    <name type="common">Sponia andersonii</name>
    <dbReference type="NCBI Taxonomy" id="3476"/>
    <lineage>
        <taxon>Eukaryota</taxon>
        <taxon>Viridiplantae</taxon>
        <taxon>Streptophyta</taxon>
        <taxon>Embryophyta</taxon>
        <taxon>Tracheophyta</taxon>
        <taxon>Spermatophyta</taxon>
        <taxon>Magnoliopsida</taxon>
        <taxon>eudicotyledons</taxon>
        <taxon>Gunneridae</taxon>
        <taxon>Pentapetalae</taxon>
        <taxon>rosids</taxon>
        <taxon>fabids</taxon>
        <taxon>Rosales</taxon>
        <taxon>Cannabaceae</taxon>
        <taxon>Parasponia</taxon>
    </lineage>
</organism>
<dbReference type="Proteomes" id="UP000237105">
    <property type="component" value="Unassembled WGS sequence"/>
</dbReference>
<dbReference type="InterPro" id="IPR029058">
    <property type="entry name" value="AB_hydrolase_fold"/>
</dbReference>
<accession>A0A2P5E3K9</accession>
<dbReference type="InterPro" id="IPR050466">
    <property type="entry name" value="Carboxylest/Gibb_receptor"/>
</dbReference>
<gene>
    <name evidence="3" type="ORF">PanWU01x14_005810</name>
</gene>
<dbReference type="SUPFAM" id="SSF53474">
    <property type="entry name" value="alpha/beta-Hydrolases"/>
    <property type="match status" value="1"/>
</dbReference>
<dbReference type="PANTHER" id="PTHR23024">
    <property type="entry name" value="ARYLACETAMIDE DEACETYLASE"/>
    <property type="match status" value="1"/>
</dbReference>
<evidence type="ECO:0000313" key="4">
    <source>
        <dbReference type="Proteomes" id="UP000237105"/>
    </source>
</evidence>
<dbReference type="STRING" id="3476.A0A2P5E3K9"/>
<comment type="similarity">
    <text evidence="1">Belongs to the 'GDXG' lipolytic enzyme family.</text>
</comment>